<sequence>MSPRFSDYLDKETQKQLNKMRQAGRKPVKERLKDDLPTVTIITNRQRERKEFERMMRGPAYTRRRGAIRQIRHSE</sequence>
<dbReference type="RefSeq" id="WP_091261267.1">
    <property type="nucleotide sequence ID" value="NZ_FNDE01000045.1"/>
</dbReference>
<evidence type="ECO:0000313" key="2">
    <source>
        <dbReference type="Proteomes" id="UP000198956"/>
    </source>
</evidence>
<name>A0A1G8EL04_ANETH</name>
<reference evidence="1 2" key="1">
    <citation type="submission" date="2016-10" db="EMBL/GenBank/DDBJ databases">
        <authorList>
            <person name="de Groot N.N."/>
        </authorList>
    </citation>
    <scope>NUCLEOTIDE SEQUENCE [LARGE SCALE GENOMIC DNA]</scope>
    <source>
        <strain evidence="1 2">L 420-91</strain>
    </source>
</reference>
<dbReference type="EMBL" id="FNDE01000045">
    <property type="protein sequence ID" value="SDH70540.1"/>
    <property type="molecule type" value="Genomic_DNA"/>
</dbReference>
<evidence type="ECO:0000313" key="1">
    <source>
        <dbReference type="EMBL" id="SDH70540.1"/>
    </source>
</evidence>
<organism evidence="1 2">
    <name type="scientific">Aneurinibacillus thermoaerophilus</name>
    <dbReference type="NCBI Taxonomy" id="143495"/>
    <lineage>
        <taxon>Bacteria</taxon>
        <taxon>Bacillati</taxon>
        <taxon>Bacillota</taxon>
        <taxon>Bacilli</taxon>
        <taxon>Bacillales</taxon>
        <taxon>Paenibacillaceae</taxon>
        <taxon>Aneurinibacillus group</taxon>
        <taxon>Aneurinibacillus</taxon>
    </lineage>
</organism>
<protein>
    <submittedName>
        <fullName evidence="1">Uncharacterized protein</fullName>
    </submittedName>
</protein>
<proteinExistence type="predicted"/>
<dbReference type="Proteomes" id="UP000198956">
    <property type="component" value="Unassembled WGS sequence"/>
</dbReference>
<dbReference type="OrthoDB" id="2680425at2"/>
<dbReference type="AlphaFoldDB" id="A0A1G8EL04"/>
<accession>A0A1G8EL04</accession>
<gene>
    <name evidence="1" type="ORF">SAMN04489735_104523</name>
</gene>